<dbReference type="GO" id="GO:0042910">
    <property type="term" value="F:xenobiotic transmembrane transporter activity"/>
    <property type="evidence" value="ECO:0007669"/>
    <property type="project" value="TreeGrafter"/>
</dbReference>
<dbReference type="Gene3D" id="3.30.70.1430">
    <property type="entry name" value="Multidrug efflux transporter AcrB pore domain"/>
    <property type="match status" value="2"/>
</dbReference>
<feature type="transmembrane region" description="Helical" evidence="1">
    <location>
        <begin position="393"/>
        <end position="417"/>
    </location>
</feature>
<gene>
    <name evidence="2" type="ORF">EDC38_0339</name>
</gene>
<feature type="transmembrane region" description="Helical" evidence="1">
    <location>
        <begin position="470"/>
        <end position="493"/>
    </location>
</feature>
<feature type="transmembrane region" description="Helical" evidence="1">
    <location>
        <begin position="957"/>
        <end position="980"/>
    </location>
</feature>
<organism evidence="2 3">
    <name type="scientific">Marinimicrobium koreense</name>
    <dbReference type="NCBI Taxonomy" id="306545"/>
    <lineage>
        <taxon>Bacteria</taxon>
        <taxon>Pseudomonadati</taxon>
        <taxon>Pseudomonadota</taxon>
        <taxon>Gammaproteobacteria</taxon>
        <taxon>Cellvibrionales</taxon>
        <taxon>Cellvibrionaceae</taxon>
        <taxon>Marinimicrobium</taxon>
    </lineage>
</organism>
<dbReference type="InterPro" id="IPR027463">
    <property type="entry name" value="AcrB_DN_DC_subdom"/>
</dbReference>
<evidence type="ECO:0000313" key="2">
    <source>
        <dbReference type="EMBL" id="ROQ19751.1"/>
    </source>
</evidence>
<dbReference type="Pfam" id="PF00873">
    <property type="entry name" value="ACR_tran"/>
    <property type="match status" value="1"/>
</dbReference>
<dbReference type="SUPFAM" id="SSF82866">
    <property type="entry name" value="Multidrug efflux transporter AcrB transmembrane domain"/>
    <property type="match status" value="2"/>
</dbReference>
<keyword evidence="3" id="KW-1185">Reference proteome</keyword>
<dbReference type="GO" id="GO:0005886">
    <property type="term" value="C:plasma membrane"/>
    <property type="evidence" value="ECO:0007669"/>
    <property type="project" value="TreeGrafter"/>
</dbReference>
<feature type="transmembrane region" description="Helical" evidence="1">
    <location>
        <begin position="367"/>
        <end position="387"/>
    </location>
</feature>
<feature type="transmembrane region" description="Helical" evidence="1">
    <location>
        <begin position="341"/>
        <end position="360"/>
    </location>
</feature>
<dbReference type="AlphaFoldDB" id="A0A3N1NWA0"/>
<dbReference type="Proteomes" id="UP000273643">
    <property type="component" value="Unassembled WGS sequence"/>
</dbReference>
<keyword evidence="1" id="KW-1133">Transmembrane helix</keyword>
<dbReference type="SUPFAM" id="SSF82714">
    <property type="entry name" value="Multidrug efflux transporter AcrB TolC docking domain, DN and DC subdomains"/>
    <property type="match status" value="2"/>
</dbReference>
<dbReference type="PANTHER" id="PTHR32063:SF28">
    <property type="entry name" value="BLR2861 PROTEIN"/>
    <property type="match status" value="1"/>
</dbReference>
<dbReference type="OrthoDB" id="9757904at2"/>
<dbReference type="Gene3D" id="3.30.70.1320">
    <property type="entry name" value="Multidrug efflux transporter AcrB pore domain like"/>
    <property type="match status" value="1"/>
</dbReference>
<dbReference type="SUPFAM" id="SSF82693">
    <property type="entry name" value="Multidrug efflux transporter AcrB pore domain, PN1, PN2, PC1 and PC2 subdomains"/>
    <property type="match status" value="3"/>
</dbReference>
<dbReference type="InterPro" id="IPR001036">
    <property type="entry name" value="Acrflvin-R"/>
</dbReference>
<keyword evidence="1" id="KW-0812">Transmembrane</keyword>
<dbReference type="Gene3D" id="3.30.70.1440">
    <property type="entry name" value="Multidrug efflux transporter AcrB pore domain"/>
    <property type="match status" value="1"/>
</dbReference>
<proteinExistence type="predicted"/>
<evidence type="ECO:0000313" key="3">
    <source>
        <dbReference type="Proteomes" id="UP000273643"/>
    </source>
</evidence>
<evidence type="ECO:0000256" key="1">
    <source>
        <dbReference type="SAM" id="Phobius"/>
    </source>
</evidence>
<feature type="transmembrane region" description="Helical" evidence="1">
    <location>
        <begin position="532"/>
        <end position="551"/>
    </location>
</feature>
<dbReference type="PRINTS" id="PR00702">
    <property type="entry name" value="ACRIFLAVINRP"/>
</dbReference>
<sequence>MSDEKNRADIQEVNDLPSLSIRRPILVLVINLLIALAGAAAILAVEVRELPNIDYPYVSVNGNYPGASPETMDAEVTSVVEGAVARVTGLRSVRSDSEEGNFRMSLEFNAGVDLNDVASEVREAVSRVQRELPEDVEQLTVVKADPDAQSIINIAAISDSLSETELTQRIERDIIPELISVTGVADVQVFGGRNRIVRVVMDPMKLASFGLGVTDVANALRNAPYDVPSGSYRSSDQELLVRADATATTEEDIRSIIVEGNTRVGDIARVFYTPRDADSLVRFNGQPVVGMGVIRQAQSNTLEISNGIREILGPLDERLTDVELTITEDNATFIRGSVKEVITSLLLTVAIVIGTIWLFIGSFRVTLVPSLAIPIALIGTVAAIWALGFSINILTLLALVLATGLVVDDAIVVLENIQRRRGQGLGARAAAVLGTRQVFFAVVATTAVLVSVFVPIAILPSTAGRLFREFGFVLSIAVAISSFVALSLVPAAAARISPEREGQPHPFRNKLTGFGNRMVGVYSWMVDHALRYAWTTFGIALLIVALAGYAYTQVPKELVPSEDRGVIYIGINGPEGVGLDYIERQAGQVSEIVQPIVASGEARLAFSILGWRDPNRALFVLPLADWSERSRNQQAIAAEIEPKLKELPGVTSWVGAGNSLNIRGGGGQGSTIELALTGPDYDEIYQAAQSFIKEVETRYDHISDPDLDYDPNKPQLSINVDRRRASELGVELADISATLRAMVDGYDLVDLSVGDEAIPIILESATGQIRSPDDLLNLYISSSTGELLPLSSVVTLTEENIAAELERNAQRRSIEIEFQLDSEYPLQTAVDDVRAVAADTLPRGIGLIFQGEAQTLDETSREVALTYIIALVVVFLVLCAQFESFTSALIVMVTVPFGIAAAILAILITGTSINIYSQIGLVMLIGLMAKNGILLVEFADQLRDLGHDVYSAVRTAALVRLRPIAMTLMSTVLGGLPLILSSGPGAESRWAIGWVIFGGLGLAALFTLFLTPVVYLGLARFAKPRAAEGERLHGELADAEAIPDSDAEWRAS</sequence>
<feature type="transmembrane region" description="Helical" evidence="1">
    <location>
        <begin position="915"/>
        <end position="936"/>
    </location>
</feature>
<dbReference type="EMBL" id="RJUK01000001">
    <property type="protein sequence ID" value="ROQ19751.1"/>
    <property type="molecule type" value="Genomic_DNA"/>
</dbReference>
<feature type="transmembrane region" description="Helical" evidence="1">
    <location>
        <begin position="992"/>
        <end position="1018"/>
    </location>
</feature>
<feature type="transmembrane region" description="Helical" evidence="1">
    <location>
        <begin position="864"/>
        <end position="882"/>
    </location>
</feature>
<keyword evidence="1" id="KW-0472">Membrane</keyword>
<dbReference type="PANTHER" id="PTHR32063">
    <property type="match status" value="1"/>
</dbReference>
<feature type="transmembrane region" description="Helical" evidence="1">
    <location>
        <begin position="25"/>
        <end position="45"/>
    </location>
</feature>
<dbReference type="RefSeq" id="WP_123637056.1">
    <property type="nucleotide sequence ID" value="NZ_JBHYFO010000021.1"/>
</dbReference>
<comment type="caution">
    <text evidence="2">The sequence shown here is derived from an EMBL/GenBank/DDBJ whole genome shotgun (WGS) entry which is preliminary data.</text>
</comment>
<feature type="transmembrane region" description="Helical" evidence="1">
    <location>
        <begin position="889"/>
        <end position="909"/>
    </location>
</feature>
<protein>
    <submittedName>
        <fullName evidence="2">Hydrophobe/amphiphile efflux-1 (HAE1) family protein</fullName>
    </submittedName>
</protein>
<name>A0A3N1NWA0_9GAMM</name>
<reference evidence="2 3" key="1">
    <citation type="submission" date="2018-11" db="EMBL/GenBank/DDBJ databases">
        <title>Genomic Encyclopedia of Type Strains, Phase IV (KMG-IV): sequencing the most valuable type-strain genomes for metagenomic binning, comparative biology and taxonomic classification.</title>
        <authorList>
            <person name="Goeker M."/>
        </authorList>
    </citation>
    <scope>NUCLEOTIDE SEQUENCE [LARGE SCALE GENOMIC DNA]</scope>
    <source>
        <strain evidence="2 3">DSM 16974</strain>
    </source>
</reference>
<feature type="transmembrane region" description="Helical" evidence="1">
    <location>
        <begin position="438"/>
        <end position="458"/>
    </location>
</feature>
<dbReference type="Gene3D" id="3.30.2090.10">
    <property type="entry name" value="Multidrug efflux transporter AcrB TolC docking domain, DN and DC subdomains"/>
    <property type="match status" value="2"/>
</dbReference>
<accession>A0A3N1NWA0</accession>
<dbReference type="Gene3D" id="1.20.1640.10">
    <property type="entry name" value="Multidrug efflux transporter AcrB transmembrane domain"/>
    <property type="match status" value="2"/>
</dbReference>